<dbReference type="InterPro" id="IPR013144">
    <property type="entry name" value="CRA_dom"/>
</dbReference>
<keyword evidence="5" id="KW-0862">Zinc</keyword>
<comment type="subcellular location">
    <subcellularLocation>
        <location evidence="1">Cytoplasm</location>
    </subcellularLocation>
</comment>
<dbReference type="InterPro" id="IPR044063">
    <property type="entry name" value="ZF_RING_GID"/>
</dbReference>
<dbReference type="SMART" id="SM00757">
    <property type="entry name" value="CRA"/>
    <property type="match status" value="1"/>
</dbReference>
<gene>
    <name evidence="9" type="ORF">QYM36_011691</name>
</gene>
<evidence type="ECO:0000256" key="6">
    <source>
        <dbReference type="PROSITE-ProRule" id="PRU01215"/>
    </source>
</evidence>
<dbReference type="GO" id="GO:0034657">
    <property type="term" value="C:GID complex"/>
    <property type="evidence" value="ECO:0007669"/>
    <property type="project" value="TreeGrafter"/>
</dbReference>
<feature type="zinc finger region" description="RING-Gid-type" evidence="6">
    <location>
        <begin position="302"/>
        <end position="342"/>
    </location>
</feature>
<dbReference type="InterPro" id="IPR006595">
    <property type="entry name" value="CTLH_C"/>
</dbReference>
<dbReference type="AlphaFoldDB" id="A0AA88L1K8"/>
<evidence type="ECO:0000256" key="3">
    <source>
        <dbReference type="ARBA" id="ARBA00022723"/>
    </source>
</evidence>
<protein>
    <submittedName>
        <fullName evidence="9">Uncharacterized protein</fullName>
    </submittedName>
</protein>
<dbReference type="Pfam" id="PF10607">
    <property type="entry name" value="CTLH"/>
    <property type="match status" value="1"/>
</dbReference>
<evidence type="ECO:0000256" key="2">
    <source>
        <dbReference type="ARBA" id="ARBA00022490"/>
    </source>
</evidence>
<organism evidence="9 10">
    <name type="scientific">Artemia franciscana</name>
    <name type="common">Brine shrimp</name>
    <name type="synonym">Artemia sanfranciscana</name>
    <dbReference type="NCBI Taxonomy" id="6661"/>
    <lineage>
        <taxon>Eukaryota</taxon>
        <taxon>Metazoa</taxon>
        <taxon>Ecdysozoa</taxon>
        <taxon>Arthropoda</taxon>
        <taxon>Crustacea</taxon>
        <taxon>Branchiopoda</taxon>
        <taxon>Anostraca</taxon>
        <taxon>Artemiidae</taxon>
        <taxon>Artemia</taxon>
    </lineage>
</organism>
<dbReference type="GO" id="GO:0005634">
    <property type="term" value="C:nucleus"/>
    <property type="evidence" value="ECO:0007669"/>
    <property type="project" value="TreeGrafter"/>
</dbReference>
<evidence type="ECO:0000313" key="9">
    <source>
        <dbReference type="EMBL" id="KAK2713082.1"/>
    </source>
</evidence>
<evidence type="ECO:0000256" key="4">
    <source>
        <dbReference type="ARBA" id="ARBA00022771"/>
    </source>
</evidence>
<feature type="domain" description="RING-Gid-type" evidence="8">
    <location>
        <begin position="302"/>
        <end position="342"/>
    </location>
</feature>
<sequence>MCAGSSMASTAPPESKLTFGQISILSQVMTKVKEATSRIATEHRELHGTVSKVGKSIDKNFVPDYDSVVSDKEFRTDEKMKILDKVICNHFFRSGQVEVGEELAKEAGLAFDVKSKEPFQEINQILEHLKGGNVQSALAWCDRHKDKLHEMGSSLEFKLHRLCFISLIQEGPSRQKDALTYARIYLPKFAGTHQKEFQSLMATLLYVSHGMDQSPYRHLLDPFLWADVSETFMRDACTLLGLSIDSPLAVCVNAGCVTLPALLSIKQVMMQRQVQGMWTSKDELPIEVDLGTKCRFHSIFACPILRQQSTESNPPTRLVCGHAISKDALARLSNSRFKCPYCPMEQNPADARQIYF</sequence>
<dbReference type="GO" id="GO:0043161">
    <property type="term" value="P:proteasome-mediated ubiquitin-dependent protein catabolic process"/>
    <property type="evidence" value="ECO:0007669"/>
    <property type="project" value="InterPro"/>
</dbReference>
<dbReference type="PROSITE" id="PS50897">
    <property type="entry name" value="CTLH"/>
    <property type="match status" value="1"/>
</dbReference>
<dbReference type="FunFam" id="3.30.40.10:FF:000143">
    <property type="entry name" value="Regulator of gluconeogenesis Rmd5"/>
    <property type="match status" value="1"/>
</dbReference>
<evidence type="ECO:0000259" key="8">
    <source>
        <dbReference type="PROSITE" id="PS51867"/>
    </source>
</evidence>
<dbReference type="InterPro" id="IPR027370">
    <property type="entry name" value="Znf-RING_euk"/>
</dbReference>
<reference evidence="9" key="1">
    <citation type="submission" date="2023-07" db="EMBL/GenBank/DDBJ databases">
        <title>Chromosome-level genome assembly of Artemia franciscana.</title>
        <authorList>
            <person name="Jo E."/>
        </authorList>
    </citation>
    <scope>NUCLEOTIDE SEQUENCE</scope>
    <source>
        <tissue evidence="9">Whole body</tissue>
    </source>
</reference>
<dbReference type="GO" id="GO:0005737">
    <property type="term" value="C:cytoplasm"/>
    <property type="evidence" value="ECO:0007669"/>
    <property type="project" value="UniProtKB-SubCell"/>
</dbReference>
<dbReference type="SUPFAM" id="SSF57850">
    <property type="entry name" value="RING/U-box"/>
    <property type="match status" value="1"/>
</dbReference>
<evidence type="ECO:0000259" key="7">
    <source>
        <dbReference type="PROSITE" id="PS50897"/>
    </source>
</evidence>
<dbReference type="InterPro" id="IPR045098">
    <property type="entry name" value="Fyv10_fam"/>
</dbReference>
<dbReference type="Proteomes" id="UP001187531">
    <property type="component" value="Unassembled WGS sequence"/>
</dbReference>
<comment type="caution">
    <text evidence="9">The sequence shown here is derived from an EMBL/GenBank/DDBJ whole genome shotgun (WGS) entry which is preliminary data.</text>
</comment>
<evidence type="ECO:0000313" key="10">
    <source>
        <dbReference type="Proteomes" id="UP001187531"/>
    </source>
</evidence>
<keyword evidence="4 6" id="KW-0863">Zinc-finger</keyword>
<dbReference type="Pfam" id="PF13445">
    <property type="entry name" value="zf-RING_UBOX"/>
    <property type="match status" value="1"/>
</dbReference>
<dbReference type="PROSITE" id="PS51867">
    <property type="entry name" value="ZF_RING_GID"/>
    <property type="match status" value="1"/>
</dbReference>
<accession>A0AA88L1K8</accession>
<evidence type="ECO:0000256" key="5">
    <source>
        <dbReference type="ARBA" id="ARBA00022833"/>
    </source>
</evidence>
<proteinExistence type="predicted"/>
<dbReference type="GO" id="GO:0061630">
    <property type="term" value="F:ubiquitin protein ligase activity"/>
    <property type="evidence" value="ECO:0007669"/>
    <property type="project" value="InterPro"/>
</dbReference>
<dbReference type="SMART" id="SM00668">
    <property type="entry name" value="CTLH"/>
    <property type="match status" value="1"/>
</dbReference>
<dbReference type="PANTHER" id="PTHR12170:SF3">
    <property type="entry name" value="GH10162P"/>
    <property type="match status" value="1"/>
</dbReference>
<dbReference type="GO" id="GO:0008270">
    <property type="term" value="F:zinc ion binding"/>
    <property type="evidence" value="ECO:0007669"/>
    <property type="project" value="UniProtKB-KW"/>
</dbReference>
<keyword evidence="10" id="KW-1185">Reference proteome</keyword>
<dbReference type="PANTHER" id="PTHR12170">
    <property type="entry name" value="MACROPHAGE ERYTHROBLAST ATTACHER-RELATED"/>
    <property type="match status" value="1"/>
</dbReference>
<keyword evidence="2" id="KW-0963">Cytoplasm</keyword>
<dbReference type="EMBL" id="JAVRJZ010000015">
    <property type="protein sequence ID" value="KAK2713082.1"/>
    <property type="molecule type" value="Genomic_DNA"/>
</dbReference>
<feature type="domain" description="CTLH" evidence="7">
    <location>
        <begin position="118"/>
        <end position="175"/>
    </location>
</feature>
<evidence type="ECO:0000256" key="1">
    <source>
        <dbReference type="ARBA" id="ARBA00004496"/>
    </source>
</evidence>
<name>A0AA88L1K8_ARTSF</name>
<dbReference type="InterPro" id="IPR024964">
    <property type="entry name" value="CTLH/CRA"/>
</dbReference>
<keyword evidence="3" id="KW-0479">Metal-binding</keyword>